<comment type="caution">
    <text evidence="2">The sequence shown here is derived from an EMBL/GenBank/DDBJ whole genome shotgun (WGS) entry which is preliminary data.</text>
</comment>
<feature type="compositionally biased region" description="Polar residues" evidence="1">
    <location>
        <begin position="1"/>
        <end position="11"/>
    </location>
</feature>
<evidence type="ECO:0000256" key="1">
    <source>
        <dbReference type="SAM" id="MobiDB-lite"/>
    </source>
</evidence>
<evidence type="ECO:0000313" key="2">
    <source>
        <dbReference type="EMBL" id="KAJ2893429.1"/>
    </source>
</evidence>
<proteinExistence type="predicted"/>
<feature type="region of interest" description="Disordered" evidence="1">
    <location>
        <begin position="1"/>
        <end position="20"/>
    </location>
</feature>
<dbReference type="Proteomes" id="UP001201980">
    <property type="component" value="Unassembled WGS sequence"/>
</dbReference>
<organism evidence="2 3">
    <name type="scientific">Zalerion maritima</name>
    <dbReference type="NCBI Taxonomy" id="339359"/>
    <lineage>
        <taxon>Eukaryota</taxon>
        <taxon>Fungi</taxon>
        <taxon>Dikarya</taxon>
        <taxon>Ascomycota</taxon>
        <taxon>Pezizomycotina</taxon>
        <taxon>Sordariomycetes</taxon>
        <taxon>Lulworthiomycetidae</taxon>
        <taxon>Lulworthiales</taxon>
        <taxon>Lulworthiaceae</taxon>
        <taxon>Zalerion</taxon>
    </lineage>
</organism>
<gene>
    <name evidence="2" type="ORF">MKZ38_008687</name>
</gene>
<keyword evidence="3" id="KW-1185">Reference proteome</keyword>
<feature type="compositionally biased region" description="Basic and acidic residues" evidence="1">
    <location>
        <begin position="106"/>
        <end position="116"/>
    </location>
</feature>
<feature type="region of interest" description="Disordered" evidence="1">
    <location>
        <begin position="97"/>
        <end position="148"/>
    </location>
</feature>
<name>A0AAD5RHE0_9PEZI</name>
<sequence length="185" mass="20770">MAITSSMTPPSSARIALSRVHPEDSTAAEIDLAEPTWWRDALNRADPNWEDPFELTKFGDIGNPSWWHPWKPRDPDRLIFPPIEEIFDHLKRDEQRRSQTALANATEKKGGGEIVRRASAGRTLASTPKPTATTEPRRSARIKARNDALSDIVRRRNPRRSARIRVGSHTQTAMVKEGVVPVGPL</sequence>
<accession>A0AAD5RHE0</accession>
<reference evidence="2" key="1">
    <citation type="submission" date="2022-07" db="EMBL/GenBank/DDBJ databases">
        <title>Draft genome sequence of Zalerion maritima ATCC 34329, a (micro)plastics degrading marine fungus.</title>
        <authorList>
            <person name="Paco A."/>
            <person name="Goncalves M.F.M."/>
            <person name="Rocha-Santos T.A.P."/>
            <person name="Alves A."/>
        </authorList>
    </citation>
    <scope>NUCLEOTIDE SEQUENCE</scope>
    <source>
        <strain evidence="2">ATCC 34329</strain>
    </source>
</reference>
<evidence type="ECO:0000313" key="3">
    <source>
        <dbReference type="Proteomes" id="UP001201980"/>
    </source>
</evidence>
<feature type="compositionally biased region" description="Polar residues" evidence="1">
    <location>
        <begin position="124"/>
        <end position="134"/>
    </location>
</feature>
<dbReference type="AlphaFoldDB" id="A0AAD5RHE0"/>
<protein>
    <submittedName>
        <fullName evidence="2">Uncharacterized protein</fullName>
    </submittedName>
</protein>
<dbReference type="EMBL" id="JAKWBI020000606">
    <property type="protein sequence ID" value="KAJ2893429.1"/>
    <property type="molecule type" value="Genomic_DNA"/>
</dbReference>